<dbReference type="Proteomes" id="UP000738376">
    <property type="component" value="Unassembled WGS sequence"/>
</dbReference>
<sequence>MNLNDLPGAEIILPGLSDLHSGNSNTTGALLVAIASTRLTEAGLDIPKYYLASEPELTLYALLQEEREDAYPYYNALLNSLNSFCNALEISYRYNRN</sequence>
<gene>
    <name evidence="1" type="ORF">HC246_05480</name>
</gene>
<proteinExistence type="predicted"/>
<reference evidence="1 2" key="1">
    <citation type="submission" date="2020-03" db="EMBL/GenBank/DDBJ databases">
        <title>Draft Genome Sequence of 2-Methylisoborneol Producing Pseudanabaena yagii Strain GIHE-NHR1 Isolated from North Han River in South Korea.</title>
        <authorList>
            <person name="Jeong J."/>
        </authorList>
    </citation>
    <scope>NUCLEOTIDE SEQUENCE [LARGE SCALE GENOMIC DNA]</scope>
    <source>
        <strain evidence="1 2">GIHE-NHR1</strain>
    </source>
</reference>
<name>A0ABX1LMX1_9CYAN</name>
<protein>
    <submittedName>
        <fullName evidence="1">Uncharacterized protein</fullName>
    </submittedName>
</protein>
<evidence type="ECO:0000313" key="2">
    <source>
        <dbReference type="Proteomes" id="UP000738376"/>
    </source>
</evidence>
<dbReference type="RefSeq" id="WP_169362507.1">
    <property type="nucleotide sequence ID" value="NZ_JAAVJL010000001.1"/>
</dbReference>
<comment type="caution">
    <text evidence="1">The sequence shown here is derived from an EMBL/GenBank/DDBJ whole genome shotgun (WGS) entry which is preliminary data.</text>
</comment>
<evidence type="ECO:0000313" key="1">
    <source>
        <dbReference type="EMBL" id="NMF57484.1"/>
    </source>
</evidence>
<organism evidence="1 2">
    <name type="scientific">Pseudanabaena yagii GIHE-NHR1</name>
    <dbReference type="NCBI Taxonomy" id="2722753"/>
    <lineage>
        <taxon>Bacteria</taxon>
        <taxon>Bacillati</taxon>
        <taxon>Cyanobacteriota</taxon>
        <taxon>Cyanophyceae</taxon>
        <taxon>Pseudanabaenales</taxon>
        <taxon>Pseudanabaenaceae</taxon>
        <taxon>Pseudanabaena</taxon>
        <taxon>Pseudanabaena yagii</taxon>
    </lineage>
</organism>
<dbReference type="EMBL" id="JAAVJL010000001">
    <property type="protein sequence ID" value="NMF57484.1"/>
    <property type="molecule type" value="Genomic_DNA"/>
</dbReference>
<keyword evidence="2" id="KW-1185">Reference proteome</keyword>
<accession>A0ABX1LMX1</accession>